<reference evidence="2" key="1">
    <citation type="submission" date="2017-09" db="EMBL/GenBank/DDBJ databases">
        <title>Depth-based differentiation of microbial function through sediment-hosted aquifers and enrichment of novel symbionts in the deep terrestrial subsurface.</title>
        <authorList>
            <person name="Probst A.J."/>
            <person name="Ladd B."/>
            <person name="Jarett J.K."/>
            <person name="Geller-Mcgrath D.E."/>
            <person name="Sieber C.M.K."/>
            <person name="Emerson J.B."/>
            <person name="Anantharaman K."/>
            <person name="Thomas B.C."/>
            <person name="Malmstrom R."/>
            <person name="Stieglmeier M."/>
            <person name="Klingl A."/>
            <person name="Woyke T."/>
            <person name="Ryan C.M."/>
            <person name="Banfield J.F."/>
        </authorList>
    </citation>
    <scope>NUCLEOTIDE SEQUENCE [LARGE SCALE GENOMIC DNA]</scope>
</reference>
<protein>
    <recommendedName>
        <fullName evidence="3">Transcriptional regulator</fullName>
    </recommendedName>
</protein>
<dbReference type="AlphaFoldDB" id="A0A2M8EMM3"/>
<evidence type="ECO:0000313" key="1">
    <source>
        <dbReference type="EMBL" id="PJC23993.1"/>
    </source>
</evidence>
<evidence type="ECO:0008006" key="3">
    <source>
        <dbReference type="Google" id="ProtNLM"/>
    </source>
</evidence>
<evidence type="ECO:0000313" key="2">
    <source>
        <dbReference type="Proteomes" id="UP000229756"/>
    </source>
</evidence>
<accession>A0A2M8EMM3</accession>
<organism evidence="1 2">
    <name type="scientific">candidate division WWE3 bacterium CG_4_9_14_0_2_um_filter_35_11</name>
    <dbReference type="NCBI Taxonomy" id="1975077"/>
    <lineage>
        <taxon>Bacteria</taxon>
        <taxon>Katanobacteria</taxon>
    </lineage>
</organism>
<gene>
    <name evidence="1" type="ORF">CO058_00370</name>
</gene>
<dbReference type="Proteomes" id="UP000229756">
    <property type="component" value="Unassembled WGS sequence"/>
</dbReference>
<comment type="caution">
    <text evidence="1">The sequence shown here is derived from an EMBL/GenBank/DDBJ whole genome shotgun (WGS) entry which is preliminary data.</text>
</comment>
<sequence length="199" mass="23291">MKPIEVREELKKRNINIFTPDIFSRTFQISSSKTKYFLERQAKDGFLLRLKQGLYTLNTDLPSEEEIANALYKPSYISFEYALAYYGIIPEMPYTVTSATTKPTRTFTVHDKVFFYHSIKREAFTGYALIKNQDKSILIAESEKALVDYFYFVMLNRIPKNDRLIINVNKINKDKVFQYVSLYGNRSSKNVTDLLKTIL</sequence>
<dbReference type="EMBL" id="PFSJ01000004">
    <property type="protein sequence ID" value="PJC23993.1"/>
    <property type="molecule type" value="Genomic_DNA"/>
</dbReference>
<proteinExistence type="predicted"/>
<name>A0A2M8EMM3_UNCKA</name>